<comment type="caution">
    <text evidence="3">The sequence shown here is derived from an EMBL/GenBank/DDBJ whole genome shotgun (WGS) entry which is preliminary data.</text>
</comment>
<dbReference type="InterPro" id="IPR028087">
    <property type="entry name" value="Tad_N"/>
</dbReference>
<proteinExistence type="predicted"/>
<dbReference type="InterPro" id="IPR057189">
    <property type="entry name" value="DUF7867"/>
</dbReference>
<evidence type="ECO:0000313" key="3">
    <source>
        <dbReference type="EMBL" id="MFC2968371.1"/>
    </source>
</evidence>
<keyword evidence="4" id="KW-1185">Reference proteome</keyword>
<evidence type="ECO:0000259" key="1">
    <source>
        <dbReference type="Pfam" id="PF13400"/>
    </source>
</evidence>
<dbReference type="RefSeq" id="WP_377833071.1">
    <property type="nucleotide sequence ID" value="NZ_JBHRSK010000005.1"/>
</dbReference>
<sequence>MTAFGLLGFIAVLMVGGYAIDVGNAVTARTQLQAATDSAAHAALMTREFHSEADSKQAGVTIAEDNMPPSVFGYVIDPSDITFGKWDLNSETFTPVAGSTEAVRVIAHRNETRANAVRTYLLGLVGLKDWNLITGSIYRTYYPTCLMEGFVAEGVVDVQSNNTYQNGFCIHSNTYVSINSNNTFEPGTVVSMPDLSLLDLPNSGFKTNDGLQDALRQGSWNIRILSRIQGIIDGLKSFDPHYSRDYISSNSIVTLTGKKVTQADLVPGHIHVATCGSGGGHLTIDNNVDMGDVVLLTDCKIQFNQGVVVHDAVIATTSTSAKSMVASSGLQVGLNDNCAPGGGAQLLTLGSMDFPSDLKIYGSQLLAQYDVSFSANANGIQGAAIVAGGEISGTSNMDMGFCGTGMEHNFEAAYFKLAL</sequence>
<evidence type="ECO:0000313" key="4">
    <source>
        <dbReference type="Proteomes" id="UP001595443"/>
    </source>
</evidence>
<gene>
    <name evidence="3" type="ORF">ACFOES_09715</name>
</gene>
<feature type="domain" description="DUF7867" evidence="2">
    <location>
        <begin position="149"/>
        <end position="403"/>
    </location>
</feature>
<accession>A0ABV7AG62</accession>
<protein>
    <submittedName>
        <fullName evidence="3">Pilus assembly protein TadG-related protein</fullName>
    </submittedName>
</protein>
<dbReference type="Proteomes" id="UP001595443">
    <property type="component" value="Unassembled WGS sequence"/>
</dbReference>
<feature type="domain" description="Putative Flp pilus-assembly TadG-like N-terminal" evidence="1">
    <location>
        <begin position="2"/>
        <end position="43"/>
    </location>
</feature>
<dbReference type="Pfam" id="PF13400">
    <property type="entry name" value="Tad"/>
    <property type="match status" value="1"/>
</dbReference>
<name>A0ABV7AG62_9RHOB</name>
<evidence type="ECO:0000259" key="2">
    <source>
        <dbReference type="Pfam" id="PF25269"/>
    </source>
</evidence>
<dbReference type="EMBL" id="JBHRSK010000005">
    <property type="protein sequence ID" value="MFC2968371.1"/>
    <property type="molecule type" value="Genomic_DNA"/>
</dbReference>
<organism evidence="3 4">
    <name type="scientific">Acidimangrovimonas pyrenivorans</name>
    <dbReference type="NCBI Taxonomy" id="2030798"/>
    <lineage>
        <taxon>Bacteria</taxon>
        <taxon>Pseudomonadati</taxon>
        <taxon>Pseudomonadota</taxon>
        <taxon>Alphaproteobacteria</taxon>
        <taxon>Rhodobacterales</taxon>
        <taxon>Paracoccaceae</taxon>
        <taxon>Acidimangrovimonas</taxon>
    </lineage>
</organism>
<reference evidence="4" key="1">
    <citation type="journal article" date="2019" name="Int. J. Syst. Evol. Microbiol.">
        <title>The Global Catalogue of Microorganisms (GCM) 10K type strain sequencing project: providing services to taxonomists for standard genome sequencing and annotation.</title>
        <authorList>
            <consortium name="The Broad Institute Genomics Platform"/>
            <consortium name="The Broad Institute Genome Sequencing Center for Infectious Disease"/>
            <person name="Wu L."/>
            <person name="Ma J."/>
        </authorList>
    </citation>
    <scope>NUCLEOTIDE SEQUENCE [LARGE SCALE GENOMIC DNA]</scope>
    <source>
        <strain evidence="4">KCTC 62192</strain>
    </source>
</reference>
<dbReference type="Pfam" id="PF25269">
    <property type="entry name" value="DUF7867"/>
    <property type="match status" value="1"/>
</dbReference>